<evidence type="ECO:0000256" key="7">
    <source>
        <dbReference type="ARBA" id="ARBA00023049"/>
    </source>
</evidence>
<evidence type="ECO:0000256" key="6">
    <source>
        <dbReference type="ARBA" id="ARBA00022997"/>
    </source>
</evidence>
<dbReference type="InterPro" id="IPR009045">
    <property type="entry name" value="Zn_M74/Hedgehog-like"/>
</dbReference>
<dbReference type="PROSITE" id="PS51257">
    <property type="entry name" value="PROKAR_LIPOPROTEIN"/>
    <property type="match status" value="1"/>
</dbReference>
<evidence type="ECO:0000256" key="9">
    <source>
        <dbReference type="SAM" id="SignalP"/>
    </source>
</evidence>
<dbReference type="InterPro" id="IPR000755">
    <property type="entry name" value="A_A_dipeptidase"/>
</dbReference>
<dbReference type="Pfam" id="PF01427">
    <property type="entry name" value="Peptidase_M15"/>
    <property type="match status" value="1"/>
</dbReference>
<accession>A0A240TZB1</accession>
<evidence type="ECO:0000256" key="1">
    <source>
        <dbReference type="ARBA" id="ARBA00001362"/>
    </source>
</evidence>
<dbReference type="EMBL" id="CP021361">
    <property type="protein sequence ID" value="ART50932.1"/>
    <property type="molecule type" value="Genomic_DNA"/>
</dbReference>
<dbReference type="SUPFAM" id="SSF55166">
    <property type="entry name" value="Hedgehog/DD-peptidase"/>
    <property type="match status" value="1"/>
</dbReference>
<evidence type="ECO:0000256" key="5">
    <source>
        <dbReference type="ARBA" id="ARBA00022833"/>
    </source>
</evidence>
<feature type="signal peptide" evidence="9">
    <location>
        <begin position="1"/>
        <end position="34"/>
    </location>
</feature>
<keyword evidence="4" id="KW-0378">Hydrolase</keyword>
<keyword evidence="11" id="KW-1185">Reference proteome</keyword>
<reference evidence="10 11" key="1">
    <citation type="submission" date="2017-05" db="EMBL/GenBank/DDBJ databases">
        <title>Polyphasic characterization of four soil-derived phenanthrene-degrading Acidovorax strains and proposal of Acidovorax phenanthrenivorans sp. nov.</title>
        <authorList>
            <person name="Singleton D.R."/>
            <person name="Lee J."/>
            <person name="Dickey A.N."/>
            <person name="Stroud A."/>
            <person name="Scholl E.H."/>
            <person name="Wright F.A."/>
            <person name="Aitken M.D."/>
        </authorList>
    </citation>
    <scope>NUCLEOTIDE SEQUENCE [LARGE SCALE GENOMIC DNA]</scope>
    <source>
        <strain evidence="10">NA3</strain>
    </source>
</reference>
<evidence type="ECO:0000256" key="8">
    <source>
        <dbReference type="ARBA" id="ARBA00023316"/>
    </source>
</evidence>
<evidence type="ECO:0000256" key="4">
    <source>
        <dbReference type="ARBA" id="ARBA00022801"/>
    </source>
</evidence>
<keyword evidence="7" id="KW-0482">Metalloprotease</keyword>
<dbReference type="GO" id="GO:0006508">
    <property type="term" value="P:proteolysis"/>
    <property type="evidence" value="ECO:0007669"/>
    <property type="project" value="UniProtKB-KW"/>
</dbReference>
<dbReference type="GO" id="GO:0071555">
    <property type="term" value="P:cell wall organization"/>
    <property type="evidence" value="ECO:0007669"/>
    <property type="project" value="UniProtKB-KW"/>
</dbReference>
<evidence type="ECO:0000313" key="10">
    <source>
        <dbReference type="EMBL" id="ART50932.1"/>
    </source>
</evidence>
<keyword evidence="3" id="KW-0479">Metal-binding</keyword>
<keyword evidence="2" id="KW-0645">Protease</keyword>
<dbReference type="RefSeq" id="WP_094097333.1">
    <property type="nucleotide sequence ID" value="NZ_CP021361.1"/>
</dbReference>
<sequence>MHNTPQKPSFPYSGYWLSLAAGIGLAACVHSPQAAVPAPTLPPAPMAWDAAVDGCAGGERLRAAVASVRSELRAQGLALKTSCQVSQGVLAVQVQVVDGLRASKVLRGPLADGEAVDMGTPAGVASANAASHNTDLSPDVQHNRQWLRALMARHQFDNLPDAWWRFAQKAAPQPALAEVDLAAR</sequence>
<evidence type="ECO:0000256" key="3">
    <source>
        <dbReference type="ARBA" id="ARBA00022723"/>
    </source>
</evidence>
<evidence type="ECO:0000313" key="11">
    <source>
        <dbReference type="Proteomes" id="UP000194432"/>
    </source>
</evidence>
<dbReference type="Gene3D" id="3.30.1380.10">
    <property type="match status" value="1"/>
</dbReference>
<comment type="catalytic activity">
    <reaction evidence="1">
        <text>D-alanyl-D-alanine + H2O = 2 D-alanine</text>
        <dbReference type="Rhea" id="RHEA:20661"/>
        <dbReference type="ChEBI" id="CHEBI:15377"/>
        <dbReference type="ChEBI" id="CHEBI:57416"/>
        <dbReference type="ChEBI" id="CHEBI:57822"/>
        <dbReference type="EC" id="3.4.13.22"/>
    </reaction>
</comment>
<dbReference type="GO" id="GO:0160237">
    <property type="term" value="F:D-Ala-D-Ala dipeptidase activity"/>
    <property type="evidence" value="ECO:0007669"/>
    <property type="project" value="UniProtKB-EC"/>
</dbReference>
<protein>
    <submittedName>
        <fullName evidence="10">D-Ala-D-Ala dipeptidase</fullName>
    </submittedName>
</protein>
<keyword evidence="5" id="KW-0862">Zinc</keyword>
<dbReference type="Proteomes" id="UP000194432">
    <property type="component" value="Chromosome 1"/>
</dbReference>
<evidence type="ECO:0000256" key="2">
    <source>
        <dbReference type="ARBA" id="ARBA00022670"/>
    </source>
</evidence>
<dbReference type="GO" id="GO:0046872">
    <property type="term" value="F:metal ion binding"/>
    <property type="evidence" value="ECO:0007669"/>
    <property type="project" value="UniProtKB-KW"/>
</dbReference>
<gene>
    <name evidence="10" type="ORF">CBP34_03625</name>
</gene>
<proteinExistence type="predicted"/>
<organism evidence="10 11">
    <name type="scientific">Acidovorax carolinensis</name>
    <dbReference type="NCBI Taxonomy" id="553814"/>
    <lineage>
        <taxon>Bacteria</taxon>
        <taxon>Pseudomonadati</taxon>
        <taxon>Pseudomonadota</taxon>
        <taxon>Betaproteobacteria</taxon>
        <taxon>Burkholderiales</taxon>
        <taxon>Comamonadaceae</taxon>
        <taxon>Acidovorax</taxon>
    </lineage>
</organism>
<name>A0A240TZB1_9BURK</name>
<keyword evidence="6" id="KW-0224">Dipeptidase</keyword>
<dbReference type="AlphaFoldDB" id="A0A240TZB1"/>
<dbReference type="GO" id="GO:0008237">
    <property type="term" value="F:metallopeptidase activity"/>
    <property type="evidence" value="ECO:0007669"/>
    <property type="project" value="UniProtKB-KW"/>
</dbReference>
<keyword evidence="8" id="KW-0961">Cell wall biogenesis/degradation</keyword>
<feature type="chain" id="PRO_5012105251" evidence="9">
    <location>
        <begin position="35"/>
        <end position="184"/>
    </location>
</feature>
<dbReference type="KEGG" id="acin:CBP34_03625"/>
<keyword evidence="9" id="KW-0732">Signal</keyword>